<dbReference type="GO" id="GO:0051539">
    <property type="term" value="F:4 iron, 4 sulfur cluster binding"/>
    <property type="evidence" value="ECO:0007669"/>
    <property type="project" value="UniProtKB-UniRule"/>
</dbReference>
<feature type="binding site" evidence="10">
    <location>
        <position position="51"/>
    </location>
    <ligand>
        <name>[4Fe-4S] cluster</name>
        <dbReference type="ChEBI" id="CHEBI:49883"/>
        <label>2</label>
    </ligand>
</feature>
<feature type="binding site" evidence="10">
    <location>
        <position position="522"/>
    </location>
    <ligand>
        <name>[Ni-4Fe-4S] cluster</name>
        <dbReference type="ChEBI" id="CHEBI:47739"/>
    </ligand>
</feature>
<feature type="binding site" evidence="10">
    <location>
        <position position="42"/>
    </location>
    <ligand>
        <name>[4Fe-4S] cluster</name>
        <dbReference type="ChEBI" id="CHEBI:49883"/>
        <label>1</label>
        <note>ligand shared between dimeric partners</note>
    </ligand>
</feature>
<evidence type="ECO:0000256" key="3">
    <source>
        <dbReference type="ARBA" id="ARBA00022596"/>
    </source>
</evidence>
<dbReference type="PANTHER" id="PTHR30109">
    <property type="entry name" value="HYDROXYLAMINE REDUCTASE"/>
    <property type="match status" value="1"/>
</dbReference>
<evidence type="ECO:0000313" key="12">
    <source>
        <dbReference type="Proteomes" id="UP000886886"/>
    </source>
</evidence>
<evidence type="ECO:0000256" key="4">
    <source>
        <dbReference type="ARBA" id="ARBA00022723"/>
    </source>
</evidence>
<evidence type="ECO:0000256" key="2">
    <source>
        <dbReference type="ARBA" id="ARBA00022485"/>
    </source>
</evidence>
<comment type="cofactor">
    <cofactor evidence="1">
        <name>[4Fe-4S] cluster</name>
        <dbReference type="ChEBI" id="CHEBI:49883"/>
    </cofactor>
</comment>
<evidence type="ECO:0000256" key="8">
    <source>
        <dbReference type="ARBA" id="ARBA00048733"/>
    </source>
</evidence>
<evidence type="ECO:0000313" key="11">
    <source>
        <dbReference type="EMBL" id="HIQ96754.1"/>
    </source>
</evidence>
<comment type="catalytic activity">
    <reaction evidence="8 9">
        <text>CO + 2 oxidized [2Fe-2S]-[ferredoxin] + H2O = 2 reduced [2Fe-2S]-[ferredoxin] + CO2 + 2 H(+)</text>
        <dbReference type="Rhea" id="RHEA:21040"/>
        <dbReference type="Rhea" id="RHEA-COMP:10000"/>
        <dbReference type="Rhea" id="RHEA-COMP:10001"/>
        <dbReference type="ChEBI" id="CHEBI:15377"/>
        <dbReference type="ChEBI" id="CHEBI:15378"/>
        <dbReference type="ChEBI" id="CHEBI:16526"/>
        <dbReference type="ChEBI" id="CHEBI:17245"/>
        <dbReference type="ChEBI" id="CHEBI:33737"/>
        <dbReference type="ChEBI" id="CHEBI:33738"/>
        <dbReference type="EC" id="1.2.7.4"/>
    </reaction>
</comment>
<dbReference type="InterPro" id="IPR016099">
    <property type="entry name" value="Prismane-like_a/b-sand"/>
</dbReference>
<dbReference type="GO" id="GO:0043885">
    <property type="term" value="F:anaerobic carbon-monoxide dehydrogenase activity"/>
    <property type="evidence" value="ECO:0007669"/>
    <property type="project" value="UniProtKB-UniRule"/>
</dbReference>
<dbReference type="PIRSF" id="PIRSF005023">
    <property type="entry name" value="CODH"/>
    <property type="match status" value="1"/>
</dbReference>
<feature type="binding site" evidence="10">
    <location>
        <position position="70"/>
    </location>
    <ligand>
        <name>[4Fe-4S] cluster</name>
        <dbReference type="ChEBI" id="CHEBI:49883"/>
        <label>2</label>
    </ligand>
</feature>
<keyword evidence="3 10" id="KW-0533">Nickel</keyword>
<dbReference type="InterPro" id="IPR004137">
    <property type="entry name" value="HCP/CODH"/>
</dbReference>
<dbReference type="Pfam" id="PF03063">
    <property type="entry name" value="Prismane"/>
    <property type="match status" value="1"/>
</dbReference>
<comment type="caution">
    <text evidence="11">The sequence shown here is derived from an EMBL/GenBank/DDBJ whole genome shotgun (WGS) entry which is preliminary data.</text>
</comment>
<dbReference type="GO" id="GO:0016151">
    <property type="term" value="F:nickel cation binding"/>
    <property type="evidence" value="ECO:0007669"/>
    <property type="project" value="InterPro"/>
</dbReference>
<dbReference type="SUPFAM" id="SSF56821">
    <property type="entry name" value="Prismane protein-like"/>
    <property type="match status" value="1"/>
</dbReference>
<dbReference type="Gene3D" id="1.20.1270.30">
    <property type="match status" value="1"/>
</dbReference>
<feature type="binding site" evidence="10">
    <location>
        <position position="59"/>
    </location>
    <ligand>
        <name>[4Fe-4S] cluster</name>
        <dbReference type="ChEBI" id="CHEBI:49883"/>
        <label>2</label>
    </ligand>
</feature>
<keyword evidence="6 9" id="KW-0408">Iron</keyword>
<dbReference type="AlphaFoldDB" id="A0A9D1D2F0"/>
<accession>A0A9D1D2F0</accession>
<gene>
    <name evidence="11" type="primary">cooS</name>
    <name evidence="11" type="ORF">IAB26_09345</name>
</gene>
<sequence>MGNFKLTTVEEMEAATNKLLETGAKVGADAWQYRVKNQTPHCKFGEQGICCRICSMGPCRITPKAPRGICGCDAHGIVGRNFLKFTAGGAATHSDHGREICHTLHCASPDGAYKIKDEAKLLKLAKEFGVETEGRDIYEIAHETAEAGLMEYGKPFGYQKFTERMPASQRDRLLENEMLPRAIDREVSSSLHMAHMGCSSLPEALVKQSVRCGMGDGWGGSMMGTEFSDVLFGTPKPIDTEANLGVMVAENVNIVVHGHDPSLSEMICEYADDPEMIAYAKEMGAKGITVSGVCCTSNEVAMRRGIPMAGNFLQQENVVLTGACEAIVVDVQCIFPALGPLSKCFHTKFITTSPIAQMPDSEFIRFSAETAAENAKLIVKTAIENFKNRKPELVYIPDMKQKATVGYSVEAIVKVLDGVTNSQVDETGTTKPLLECITSGVIRGAVAMVGCNNPKIRPDYAHIELMKKLIANDIIVIASGCSAQAAAKAGLMDKEAKNICGAGLKRVCELADIPPVLHMGSCVDISRMMNLAAELSKDSGIPIYQLPVVGCAPEWMSEKAVSIGNYVVGTGIDTFLGVDPYVAGSDQMAALLTDGLRKWTGAAYTVEKDIDKLVDLMIERIEEKREALGI</sequence>
<feature type="binding site" evidence="10">
    <location>
        <position position="295"/>
    </location>
    <ligand>
        <name>[Ni-4Fe-4S] cluster</name>
        <dbReference type="ChEBI" id="CHEBI:47739"/>
    </ligand>
</feature>
<evidence type="ECO:0000256" key="10">
    <source>
        <dbReference type="PIRSR" id="PIRSR005023-1"/>
    </source>
</evidence>
<evidence type="ECO:0000256" key="9">
    <source>
        <dbReference type="PIRNR" id="PIRNR005023"/>
    </source>
</evidence>
<dbReference type="Proteomes" id="UP000886886">
    <property type="component" value="Unassembled WGS sequence"/>
</dbReference>
<evidence type="ECO:0000256" key="5">
    <source>
        <dbReference type="ARBA" id="ARBA00023002"/>
    </source>
</evidence>
<evidence type="ECO:0000256" key="1">
    <source>
        <dbReference type="ARBA" id="ARBA00001966"/>
    </source>
</evidence>
<keyword evidence="2 9" id="KW-0004">4Fe-4S</keyword>
<feature type="binding site" evidence="10">
    <location>
        <position position="481"/>
    </location>
    <ligand>
        <name>[Ni-4Fe-4S] cluster</name>
        <dbReference type="ChEBI" id="CHEBI:47739"/>
    </ligand>
</feature>
<dbReference type="EMBL" id="DVFT01000139">
    <property type="protein sequence ID" value="HIQ96754.1"/>
    <property type="molecule type" value="Genomic_DNA"/>
</dbReference>
<feature type="binding site" evidence="10">
    <location>
        <position position="50"/>
    </location>
    <ligand>
        <name>[4Fe-4S] cluster</name>
        <dbReference type="ChEBI" id="CHEBI:49883"/>
        <label>1</label>
        <note>ligand shared between dimeric partners</note>
    </ligand>
</feature>
<feature type="binding site" evidence="10">
    <location>
        <position position="259"/>
    </location>
    <ligand>
        <name>[Ni-4Fe-4S] cluster</name>
        <dbReference type="ChEBI" id="CHEBI:47739"/>
    </ligand>
</feature>
<dbReference type="EC" id="1.2.7.4" evidence="9"/>
<proteinExistence type="predicted"/>
<name>A0A9D1D2F0_9FIRM</name>
<feature type="binding site" evidence="10">
    <location>
        <position position="451"/>
    </location>
    <ligand>
        <name>[Ni-4Fe-4S] cluster</name>
        <dbReference type="ChEBI" id="CHEBI:47739"/>
    </ligand>
</feature>
<reference evidence="11" key="1">
    <citation type="submission" date="2020-10" db="EMBL/GenBank/DDBJ databases">
        <authorList>
            <person name="Gilroy R."/>
        </authorList>
    </citation>
    <scope>NUCLEOTIDE SEQUENCE</scope>
    <source>
        <strain evidence="11">ChiSjej3B21-11622</strain>
    </source>
</reference>
<dbReference type="GO" id="GO:0004601">
    <property type="term" value="F:peroxidase activity"/>
    <property type="evidence" value="ECO:0007669"/>
    <property type="project" value="TreeGrafter"/>
</dbReference>
<dbReference type="InterPro" id="IPR010047">
    <property type="entry name" value="CODH"/>
</dbReference>
<dbReference type="NCBIfam" id="TIGR01702">
    <property type="entry name" value="CO_DH_cata"/>
    <property type="match status" value="1"/>
</dbReference>
<dbReference type="InterPro" id="IPR011254">
    <property type="entry name" value="Prismane-like_sf"/>
</dbReference>
<reference evidence="11" key="2">
    <citation type="journal article" date="2021" name="PeerJ">
        <title>Extensive microbial diversity within the chicken gut microbiome revealed by metagenomics and culture.</title>
        <authorList>
            <person name="Gilroy R."/>
            <person name="Ravi A."/>
            <person name="Getino M."/>
            <person name="Pursley I."/>
            <person name="Horton D.L."/>
            <person name="Alikhan N.F."/>
            <person name="Baker D."/>
            <person name="Gharbi K."/>
            <person name="Hall N."/>
            <person name="Watson M."/>
            <person name="Adriaenssens E.M."/>
            <person name="Foster-Nyarko E."/>
            <person name="Jarju S."/>
            <person name="Secka A."/>
            <person name="Antonio M."/>
            <person name="Oren A."/>
            <person name="Chaudhuri R.R."/>
            <person name="La Ragione R."/>
            <person name="Hildebrand F."/>
            <person name="Pallen M.J."/>
        </authorList>
    </citation>
    <scope>NUCLEOTIDE SEQUENCE</scope>
    <source>
        <strain evidence="11">ChiSjej3B21-11622</strain>
    </source>
</reference>
<dbReference type="GO" id="GO:0006091">
    <property type="term" value="P:generation of precursor metabolites and energy"/>
    <property type="evidence" value="ECO:0007669"/>
    <property type="project" value="InterPro"/>
</dbReference>
<keyword evidence="7 9" id="KW-0411">Iron-sulfur</keyword>
<dbReference type="GO" id="GO:0050418">
    <property type="term" value="F:hydroxylamine reductase activity"/>
    <property type="evidence" value="ECO:0007669"/>
    <property type="project" value="TreeGrafter"/>
</dbReference>
<keyword evidence="4 9" id="KW-0479">Metal-binding</keyword>
<keyword evidence="5 9" id="KW-0560">Oxidoreductase</keyword>
<dbReference type="GO" id="GO:0042542">
    <property type="term" value="P:response to hydrogen peroxide"/>
    <property type="evidence" value="ECO:0007669"/>
    <property type="project" value="TreeGrafter"/>
</dbReference>
<protein>
    <recommendedName>
        <fullName evidence="9">Carbon monoxide dehydrogenase</fullName>
        <ecNumber evidence="9">1.2.7.4</ecNumber>
    </recommendedName>
</protein>
<dbReference type="InterPro" id="IPR016101">
    <property type="entry name" value="CO_DH_a-bundle"/>
</dbReference>
<evidence type="ECO:0000256" key="6">
    <source>
        <dbReference type="ARBA" id="ARBA00023004"/>
    </source>
</evidence>
<dbReference type="PANTHER" id="PTHR30109:SF4">
    <property type="entry name" value="CARBON MONOXIDE DEHYDROGENASE"/>
    <property type="match status" value="1"/>
</dbReference>
<dbReference type="Gene3D" id="3.40.50.2030">
    <property type="match status" value="2"/>
</dbReference>
<organism evidence="11 12">
    <name type="scientific">Candidatus Limivivens merdigallinarum</name>
    <dbReference type="NCBI Taxonomy" id="2840859"/>
    <lineage>
        <taxon>Bacteria</taxon>
        <taxon>Bacillati</taxon>
        <taxon>Bacillota</taxon>
        <taxon>Clostridia</taxon>
        <taxon>Lachnospirales</taxon>
        <taxon>Lachnospiraceae</taxon>
        <taxon>Lachnospiraceae incertae sedis</taxon>
        <taxon>Candidatus Limivivens</taxon>
    </lineage>
</organism>
<evidence type="ECO:0000256" key="7">
    <source>
        <dbReference type="ARBA" id="ARBA00023014"/>
    </source>
</evidence>
<feature type="binding site" evidence="10">
    <location>
        <position position="54"/>
    </location>
    <ligand>
        <name>[4Fe-4S] cluster</name>
        <dbReference type="ChEBI" id="CHEBI:49883"/>
        <label>2</label>
    </ligand>
</feature>
<feature type="binding site" evidence="10">
    <location>
        <position position="333"/>
    </location>
    <ligand>
        <name>[Ni-4Fe-4S] cluster</name>
        <dbReference type="ChEBI" id="CHEBI:47739"/>
    </ligand>
</feature>